<proteinExistence type="predicted"/>
<comment type="caution">
    <text evidence="1">The sequence shown here is derived from an EMBL/GenBank/DDBJ whole genome shotgun (WGS) entry which is preliminary data.</text>
</comment>
<organism evidence="1 2">
    <name type="scientific">Paenibacillus sedimenti</name>
    <dbReference type="NCBI Taxonomy" id="2770274"/>
    <lineage>
        <taxon>Bacteria</taxon>
        <taxon>Bacillati</taxon>
        <taxon>Bacillota</taxon>
        <taxon>Bacilli</taxon>
        <taxon>Bacillales</taxon>
        <taxon>Paenibacillaceae</taxon>
        <taxon>Paenibacillus</taxon>
    </lineage>
</organism>
<dbReference type="EMBL" id="JACVVD010000001">
    <property type="protein sequence ID" value="MBD0379151.1"/>
    <property type="molecule type" value="Genomic_DNA"/>
</dbReference>
<reference evidence="1" key="1">
    <citation type="submission" date="2020-09" db="EMBL/GenBank/DDBJ databases">
        <title>Draft Genome Sequence of Paenibacillus sp. WST5.</title>
        <authorList>
            <person name="Bao Z."/>
        </authorList>
    </citation>
    <scope>NUCLEOTIDE SEQUENCE</scope>
    <source>
        <strain evidence="1">WST5</strain>
    </source>
</reference>
<dbReference type="Proteomes" id="UP000650466">
    <property type="component" value="Unassembled WGS sequence"/>
</dbReference>
<name>A0A926QH50_9BACL</name>
<dbReference type="AlphaFoldDB" id="A0A926QH50"/>
<sequence>MAELITALPEQLYSVLQREKFLLLNTQDVMFYGARFVTEPEFEKTYDIRAAEKPAGQVFDAMKKA</sequence>
<gene>
    <name evidence="1" type="ORF">ICC18_03300</name>
</gene>
<evidence type="ECO:0000313" key="1">
    <source>
        <dbReference type="EMBL" id="MBD0379151.1"/>
    </source>
</evidence>
<protein>
    <submittedName>
        <fullName evidence="1">Uncharacterized protein</fullName>
    </submittedName>
</protein>
<accession>A0A926QH50</accession>
<dbReference type="RefSeq" id="WP_188172932.1">
    <property type="nucleotide sequence ID" value="NZ_JACVVD010000001.1"/>
</dbReference>
<dbReference type="Gene3D" id="2.30.110.10">
    <property type="entry name" value="Electron Transport, Fmn-binding Protein, Chain A"/>
    <property type="match status" value="1"/>
</dbReference>
<evidence type="ECO:0000313" key="2">
    <source>
        <dbReference type="Proteomes" id="UP000650466"/>
    </source>
</evidence>
<dbReference type="InterPro" id="IPR012349">
    <property type="entry name" value="Split_barrel_FMN-bd"/>
</dbReference>
<keyword evidence="2" id="KW-1185">Reference proteome</keyword>